<dbReference type="Gene3D" id="3.30.43.10">
    <property type="entry name" value="Uridine Diphospho-n-acetylenolpyruvylglucosamine Reductase, domain 2"/>
    <property type="match status" value="1"/>
</dbReference>
<evidence type="ECO:0000313" key="2">
    <source>
        <dbReference type="EMBL" id="KAG2249144.1"/>
    </source>
</evidence>
<dbReference type="SUPFAM" id="SSF56176">
    <property type="entry name" value="FAD-binding/transporter-associated domain-like"/>
    <property type="match status" value="1"/>
</dbReference>
<dbReference type="OrthoDB" id="407275at2759"/>
<dbReference type="AlphaFoldDB" id="A0A8X7PGD6"/>
<feature type="chain" id="PRO_5036468884" description="FAD-binding PCMH-type domain-containing protein" evidence="1">
    <location>
        <begin position="23"/>
        <end position="351"/>
    </location>
</feature>
<evidence type="ECO:0000256" key="1">
    <source>
        <dbReference type="SAM" id="SignalP"/>
    </source>
</evidence>
<keyword evidence="3" id="KW-1185">Reference proteome</keyword>
<dbReference type="GO" id="GO:0050660">
    <property type="term" value="F:flavin adenine dinucleotide binding"/>
    <property type="evidence" value="ECO:0007669"/>
    <property type="project" value="InterPro"/>
</dbReference>
<dbReference type="Proteomes" id="UP000886595">
    <property type="component" value="Unassembled WGS sequence"/>
</dbReference>
<sequence>MQKMKVLFAMFLPLLVSVSSQAVVQKPNTGNFLRCLRDQSNPKNPITKAIFTPQNSTFTSSYVSYTKNKRYSNPNDTNLIAIVEAKHESHVQTTVVCAKSNAIQIRIRSGGHDYEGQGATDVLHKWQLVSSKLPRELFLRAMPQITKGANKTIAVNFIAQFLGSSKKLMGIINKNLPELGLKGEDCYEMSWLNTTTFWADYPVGTSTSVLLKRPSTPPGAFFKSKSDYVKKPIPKEGMEKMWKTMLKFNNHVFMQWNPYGGVMDKIAANATAFPHRKGNLFKIQYFALWIDANATKANLALMKELYGVAETYVSSNPREAFLNYRDIDVGSNPSGVTNVAEACIKAHVINI</sequence>
<evidence type="ECO:0008006" key="4">
    <source>
        <dbReference type="Google" id="ProtNLM"/>
    </source>
</evidence>
<proteinExistence type="predicted"/>
<protein>
    <recommendedName>
        <fullName evidence="4">FAD-binding PCMH-type domain-containing protein</fullName>
    </recommendedName>
</protein>
<dbReference type="Gene3D" id="3.40.462.20">
    <property type="match status" value="1"/>
</dbReference>
<accession>A0A8X7PGD6</accession>
<dbReference type="PANTHER" id="PTHR32448">
    <property type="entry name" value="OS08G0158400 PROTEIN"/>
    <property type="match status" value="1"/>
</dbReference>
<keyword evidence="1" id="KW-0732">Signal</keyword>
<gene>
    <name evidence="2" type="ORF">Bca52824_088772</name>
</gene>
<dbReference type="EMBL" id="JAAMPC010000017">
    <property type="protein sequence ID" value="KAG2249144.1"/>
    <property type="molecule type" value="Genomic_DNA"/>
</dbReference>
<dbReference type="InterPro" id="IPR016167">
    <property type="entry name" value="FAD-bd_PCMH_sub1"/>
</dbReference>
<name>A0A8X7PGD6_BRACI</name>
<comment type="caution">
    <text evidence="2">The sequence shown here is derived from an EMBL/GenBank/DDBJ whole genome shotgun (WGS) entry which is preliminary data.</text>
</comment>
<dbReference type="InterPro" id="IPR036318">
    <property type="entry name" value="FAD-bd_PCMH-like_sf"/>
</dbReference>
<feature type="signal peptide" evidence="1">
    <location>
        <begin position="1"/>
        <end position="22"/>
    </location>
</feature>
<evidence type="ECO:0000313" key="3">
    <source>
        <dbReference type="Proteomes" id="UP000886595"/>
    </source>
</evidence>
<reference evidence="2 3" key="1">
    <citation type="submission" date="2020-02" db="EMBL/GenBank/DDBJ databases">
        <authorList>
            <person name="Ma Q."/>
            <person name="Huang Y."/>
            <person name="Song X."/>
            <person name="Pei D."/>
        </authorList>
    </citation>
    <scope>NUCLEOTIDE SEQUENCE [LARGE SCALE GENOMIC DNA]</scope>
    <source>
        <strain evidence="2">Sxm20200214</strain>
        <tissue evidence="2">Leaf</tissue>
    </source>
</reference>
<organism evidence="2 3">
    <name type="scientific">Brassica carinata</name>
    <name type="common">Ethiopian mustard</name>
    <name type="synonym">Abyssinian cabbage</name>
    <dbReference type="NCBI Taxonomy" id="52824"/>
    <lineage>
        <taxon>Eukaryota</taxon>
        <taxon>Viridiplantae</taxon>
        <taxon>Streptophyta</taxon>
        <taxon>Embryophyta</taxon>
        <taxon>Tracheophyta</taxon>
        <taxon>Spermatophyta</taxon>
        <taxon>Magnoliopsida</taxon>
        <taxon>eudicotyledons</taxon>
        <taxon>Gunneridae</taxon>
        <taxon>Pentapetalae</taxon>
        <taxon>rosids</taxon>
        <taxon>malvids</taxon>
        <taxon>Brassicales</taxon>
        <taxon>Brassicaceae</taxon>
        <taxon>Brassiceae</taxon>
        <taxon>Brassica</taxon>
    </lineage>
</organism>